<gene>
    <name evidence="2" type="ORF">GCM10014713_51910</name>
</gene>
<evidence type="ECO:0000313" key="2">
    <source>
        <dbReference type="EMBL" id="GGT51552.1"/>
    </source>
</evidence>
<reference evidence="2" key="1">
    <citation type="journal article" date="2014" name="Int. J. Syst. Evol. Microbiol.">
        <title>Complete genome sequence of Corynebacterium casei LMG S-19264T (=DSM 44701T), isolated from a smear-ripened cheese.</title>
        <authorList>
            <consortium name="US DOE Joint Genome Institute (JGI-PGF)"/>
            <person name="Walter F."/>
            <person name="Albersmeier A."/>
            <person name="Kalinowski J."/>
            <person name="Ruckert C."/>
        </authorList>
    </citation>
    <scope>NUCLEOTIDE SEQUENCE</scope>
    <source>
        <strain evidence="2">JCM 3172</strain>
    </source>
</reference>
<sequence length="219" mass="22013">MNTVAGSVPPPVAAAPASDVRPAATRRPFSAASTPGVRSGGSSVRYGESPETLDPGTAGTVSRAAEADAPGACDALSAAIAAAAATVPRTALPLCAAFMAYAPPCRHVRPSWSPPLRAGSPRPSHAGAAIAYRGGMQRLRVEFTTEPFDLDEAPAHAVVAREVIQGADLDAVDVGPFGNTAEGGAEAVLTAVDALLRQALGAGATRVSLQVNVIGEDQK</sequence>
<feature type="compositionally biased region" description="Low complexity" evidence="1">
    <location>
        <begin position="36"/>
        <end position="45"/>
    </location>
</feature>
<feature type="region of interest" description="Disordered" evidence="1">
    <location>
        <begin position="1"/>
        <end position="60"/>
    </location>
</feature>
<accession>A0A918HB79</accession>
<dbReference type="EMBL" id="BMQQ01000024">
    <property type="protein sequence ID" value="GGT51552.1"/>
    <property type="molecule type" value="Genomic_DNA"/>
</dbReference>
<reference evidence="2" key="2">
    <citation type="submission" date="2020-09" db="EMBL/GenBank/DDBJ databases">
        <authorList>
            <person name="Sun Q."/>
            <person name="Ohkuma M."/>
        </authorList>
    </citation>
    <scope>NUCLEOTIDE SEQUENCE</scope>
    <source>
        <strain evidence="2">JCM 3172</strain>
    </source>
</reference>
<comment type="caution">
    <text evidence="2">The sequence shown here is derived from an EMBL/GenBank/DDBJ whole genome shotgun (WGS) entry which is preliminary data.</text>
</comment>
<organism evidence="2 3">
    <name type="scientific">Streptomyces purpureus</name>
    <dbReference type="NCBI Taxonomy" id="1951"/>
    <lineage>
        <taxon>Bacteria</taxon>
        <taxon>Bacillati</taxon>
        <taxon>Actinomycetota</taxon>
        <taxon>Actinomycetes</taxon>
        <taxon>Kitasatosporales</taxon>
        <taxon>Streptomycetaceae</taxon>
        <taxon>Streptomyces</taxon>
    </lineage>
</organism>
<proteinExistence type="predicted"/>
<evidence type="ECO:0000256" key="1">
    <source>
        <dbReference type="SAM" id="MobiDB-lite"/>
    </source>
</evidence>
<feature type="compositionally biased region" description="Low complexity" evidence="1">
    <location>
        <begin position="14"/>
        <end position="23"/>
    </location>
</feature>
<protein>
    <recommendedName>
        <fullName evidence="4">Thiamine-binding protein domain-containing protein</fullName>
    </recommendedName>
</protein>
<dbReference type="InterPro" id="IPR029756">
    <property type="entry name" value="MTH1187/YkoF-like"/>
</dbReference>
<dbReference type="AlphaFoldDB" id="A0A918HB79"/>
<evidence type="ECO:0000313" key="3">
    <source>
        <dbReference type="Proteomes" id="UP000619486"/>
    </source>
</evidence>
<name>A0A918HB79_9ACTN</name>
<keyword evidence="3" id="KW-1185">Reference proteome</keyword>
<evidence type="ECO:0008006" key="4">
    <source>
        <dbReference type="Google" id="ProtNLM"/>
    </source>
</evidence>
<dbReference type="Proteomes" id="UP000619486">
    <property type="component" value="Unassembled WGS sequence"/>
</dbReference>
<dbReference type="SUPFAM" id="SSF89957">
    <property type="entry name" value="MTH1187/YkoF-like"/>
    <property type="match status" value="1"/>
</dbReference>